<evidence type="ECO:0000313" key="3">
    <source>
        <dbReference type="Proteomes" id="UP000824267"/>
    </source>
</evidence>
<dbReference type="SUPFAM" id="SSF48452">
    <property type="entry name" value="TPR-like"/>
    <property type="match status" value="1"/>
</dbReference>
<name>A0A9D1RF34_9BACT</name>
<comment type="caution">
    <text evidence="2">The sequence shown here is derived from an EMBL/GenBank/DDBJ whole genome shotgun (WGS) entry which is preliminary data.</text>
</comment>
<dbReference type="Gene3D" id="1.25.40.10">
    <property type="entry name" value="Tetratricopeptide repeat domain"/>
    <property type="match status" value="1"/>
</dbReference>
<dbReference type="EMBL" id="DXGG01000011">
    <property type="protein sequence ID" value="HIW86704.1"/>
    <property type="molecule type" value="Genomic_DNA"/>
</dbReference>
<dbReference type="Proteomes" id="UP000824267">
    <property type="component" value="Unassembled WGS sequence"/>
</dbReference>
<dbReference type="PROSITE" id="PS50293">
    <property type="entry name" value="TPR_REGION"/>
    <property type="match status" value="1"/>
</dbReference>
<dbReference type="PROSITE" id="PS50005">
    <property type="entry name" value="TPR"/>
    <property type="match status" value="1"/>
</dbReference>
<dbReference type="InterPro" id="IPR011990">
    <property type="entry name" value="TPR-like_helical_dom_sf"/>
</dbReference>
<proteinExistence type="predicted"/>
<dbReference type="Pfam" id="PF00515">
    <property type="entry name" value="TPR_1"/>
    <property type="match status" value="1"/>
</dbReference>
<evidence type="ECO:0000256" key="1">
    <source>
        <dbReference type="PROSITE-ProRule" id="PRU00339"/>
    </source>
</evidence>
<dbReference type="SMART" id="SM00028">
    <property type="entry name" value="TPR"/>
    <property type="match status" value="1"/>
</dbReference>
<keyword evidence="1" id="KW-0802">TPR repeat</keyword>
<organism evidence="2 3">
    <name type="scientific">Candidatus Onthomorpha intestinigallinarum</name>
    <dbReference type="NCBI Taxonomy" id="2840880"/>
    <lineage>
        <taxon>Bacteria</taxon>
        <taxon>Pseudomonadati</taxon>
        <taxon>Bacteroidota</taxon>
        <taxon>Bacteroidia</taxon>
        <taxon>Bacteroidales</taxon>
        <taxon>Candidatus Onthomorpha</taxon>
    </lineage>
</organism>
<accession>A0A9D1RF34</accession>
<protein>
    <submittedName>
        <fullName evidence="2">Tetratricopeptide repeat protein</fullName>
    </submittedName>
</protein>
<sequence length="95" mass="11056">MINTEDIETSRALLEQGRIEDAIKKLEELTNDESDELKDVAYYLLGNAYRRGNNWKDAINNYTRAIELNPDSPAVALRKNCIEILNFYNTDMYNH</sequence>
<feature type="repeat" description="TPR" evidence="1">
    <location>
        <begin position="39"/>
        <end position="72"/>
    </location>
</feature>
<gene>
    <name evidence="2" type="ORF">IAC47_00295</name>
</gene>
<evidence type="ECO:0000313" key="2">
    <source>
        <dbReference type="EMBL" id="HIW86704.1"/>
    </source>
</evidence>
<dbReference type="InterPro" id="IPR019734">
    <property type="entry name" value="TPR_rpt"/>
</dbReference>
<dbReference type="AlphaFoldDB" id="A0A9D1RF34"/>
<reference evidence="2" key="2">
    <citation type="submission" date="2021-04" db="EMBL/GenBank/DDBJ databases">
        <authorList>
            <person name="Gilroy R."/>
        </authorList>
    </citation>
    <scope>NUCLEOTIDE SEQUENCE</scope>
    <source>
        <strain evidence="2">Gambia16-930</strain>
    </source>
</reference>
<reference evidence="2" key="1">
    <citation type="journal article" date="2021" name="PeerJ">
        <title>Extensive microbial diversity within the chicken gut microbiome revealed by metagenomics and culture.</title>
        <authorList>
            <person name="Gilroy R."/>
            <person name="Ravi A."/>
            <person name="Getino M."/>
            <person name="Pursley I."/>
            <person name="Horton D.L."/>
            <person name="Alikhan N.F."/>
            <person name="Baker D."/>
            <person name="Gharbi K."/>
            <person name="Hall N."/>
            <person name="Watson M."/>
            <person name="Adriaenssens E.M."/>
            <person name="Foster-Nyarko E."/>
            <person name="Jarju S."/>
            <person name="Secka A."/>
            <person name="Antonio M."/>
            <person name="Oren A."/>
            <person name="Chaudhuri R.R."/>
            <person name="La Ragione R."/>
            <person name="Hildebrand F."/>
            <person name="Pallen M.J."/>
        </authorList>
    </citation>
    <scope>NUCLEOTIDE SEQUENCE</scope>
    <source>
        <strain evidence="2">Gambia16-930</strain>
    </source>
</reference>